<feature type="repeat" description="TPR" evidence="1">
    <location>
        <begin position="207"/>
        <end position="240"/>
    </location>
</feature>
<organism evidence="4 5">
    <name type="scientific">Aquabacterium commune</name>
    <dbReference type="NCBI Taxonomy" id="70586"/>
    <lineage>
        <taxon>Bacteria</taxon>
        <taxon>Pseudomonadati</taxon>
        <taxon>Pseudomonadota</taxon>
        <taxon>Betaproteobacteria</taxon>
        <taxon>Burkholderiales</taxon>
        <taxon>Aquabacterium</taxon>
    </lineage>
</organism>
<dbReference type="PANTHER" id="PTHR12558">
    <property type="entry name" value="CELL DIVISION CYCLE 16,23,27"/>
    <property type="match status" value="1"/>
</dbReference>
<protein>
    <submittedName>
        <fullName evidence="4">Tetratricopeptide repeat protein</fullName>
    </submittedName>
</protein>
<feature type="compositionally biased region" description="Polar residues" evidence="2">
    <location>
        <begin position="356"/>
        <end position="366"/>
    </location>
</feature>
<name>A0A4R6RDU4_9BURK</name>
<evidence type="ECO:0000256" key="3">
    <source>
        <dbReference type="SAM" id="SignalP"/>
    </source>
</evidence>
<proteinExistence type="predicted"/>
<dbReference type="Proteomes" id="UP000294593">
    <property type="component" value="Unassembled WGS sequence"/>
</dbReference>
<dbReference type="SMART" id="SM00028">
    <property type="entry name" value="TPR"/>
    <property type="match status" value="6"/>
</dbReference>
<feature type="compositionally biased region" description="Low complexity" evidence="2">
    <location>
        <begin position="339"/>
        <end position="355"/>
    </location>
</feature>
<dbReference type="AlphaFoldDB" id="A0A4R6RDU4"/>
<dbReference type="Pfam" id="PF13432">
    <property type="entry name" value="TPR_16"/>
    <property type="match status" value="4"/>
</dbReference>
<dbReference type="Gene3D" id="1.25.40.10">
    <property type="entry name" value="Tetratricopeptide repeat domain"/>
    <property type="match status" value="3"/>
</dbReference>
<dbReference type="SUPFAM" id="SSF48452">
    <property type="entry name" value="TPR-like"/>
    <property type="match status" value="3"/>
</dbReference>
<dbReference type="EMBL" id="SNXW01000004">
    <property type="protein sequence ID" value="TDP83856.1"/>
    <property type="molecule type" value="Genomic_DNA"/>
</dbReference>
<evidence type="ECO:0000313" key="5">
    <source>
        <dbReference type="Proteomes" id="UP000294593"/>
    </source>
</evidence>
<keyword evidence="5" id="KW-1185">Reference proteome</keyword>
<dbReference type="InterPro" id="IPR019734">
    <property type="entry name" value="TPR_rpt"/>
</dbReference>
<dbReference type="PANTHER" id="PTHR12558:SF13">
    <property type="entry name" value="CELL DIVISION CYCLE PROTEIN 27 HOMOLOG"/>
    <property type="match status" value="1"/>
</dbReference>
<evidence type="ECO:0000256" key="2">
    <source>
        <dbReference type="SAM" id="MobiDB-lite"/>
    </source>
</evidence>
<sequence>MPRFAVLNAPRATLSAIALAAMVAGHAAWAAPVAKPATPAPAASAPVAEAPEAPRVPEQSSLDGQLFYQLLIAEIQANGGDAGSAYQLYLDAARRHQSGQLYQRAVEIALRARAGEQALSAAKAWRQALPQSRDAAEFTSQILIVLGRPGELAAPLRALIQLTPTPQQPQVLANLPRSLARLSDRQVAAQVLDEATQPWRQPPLEMAEAWAASGEAWLMAKQFPKAMTATRKALALQPDLLTANLLAADMIGQQPDAEALVKQRMGRADAPPLLRLAYARRLASSQRYEEAATQLDELVKVQPEQTGHWILLAAVRLELRQTDAAEAALKQVLARTEPAAATPAQPAQSAPNSNAGNTGSTATVSGDLNLDKDREQAYLLLAQLDDLRGKRAEALRWLELADPRREKMAVQSQRARLLAQQGKVAEARALLRGLPESEPRDAITKAQAEVQLLRDLGQLPEAYKVLEQTSARYPDDHELQYDQAMLAEKLKRFQDMERLLRRVIELAPDNPNAYNALGYSLADRKVQLDEARALVEKAAALKPADPFITDSLGWVAFRQGRLDDAVKLLREAYTARPDTEIGAHLGEVLWAQGRKDEALRVWRESQTRDRDNDTLKETLQRLGAAL</sequence>
<feature type="region of interest" description="Disordered" evidence="2">
    <location>
        <begin position="339"/>
        <end position="367"/>
    </location>
</feature>
<feature type="chain" id="PRO_5020308583" evidence="3">
    <location>
        <begin position="31"/>
        <end position="626"/>
    </location>
</feature>
<accession>A0A4R6RDU4</accession>
<dbReference type="PROSITE" id="PS50005">
    <property type="entry name" value="TPR"/>
    <property type="match status" value="1"/>
</dbReference>
<dbReference type="InterPro" id="IPR011990">
    <property type="entry name" value="TPR-like_helical_dom_sf"/>
</dbReference>
<feature type="signal peptide" evidence="3">
    <location>
        <begin position="1"/>
        <end position="30"/>
    </location>
</feature>
<comment type="caution">
    <text evidence="4">The sequence shown here is derived from an EMBL/GenBank/DDBJ whole genome shotgun (WGS) entry which is preliminary data.</text>
</comment>
<keyword evidence="3" id="KW-0732">Signal</keyword>
<gene>
    <name evidence="4" type="ORF">EV672_104238</name>
</gene>
<keyword evidence="1" id="KW-0802">TPR repeat</keyword>
<reference evidence="4 5" key="1">
    <citation type="submission" date="2019-03" db="EMBL/GenBank/DDBJ databases">
        <title>Genomic Encyclopedia of Type Strains, Phase IV (KMG-IV): sequencing the most valuable type-strain genomes for metagenomic binning, comparative biology and taxonomic classification.</title>
        <authorList>
            <person name="Goeker M."/>
        </authorList>
    </citation>
    <scope>NUCLEOTIDE SEQUENCE [LARGE SCALE GENOMIC DNA]</scope>
    <source>
        <strain evidence="4 5">DSM 11901</strain>
    </source>
</reference>
<evidence type="ECO:0000256" key="1">
    <source>
        <dbReference type="PROSITE-ProRule" id="PRU00339"/>
    </source>
</evidence>
<dbReference type="RefSeq" id="WP_166643520.1">
    <property type="nucleotide sequence ID" value="NZ_SNXW01000004.1"/>
</dbReference>
<evidence type="ECO:0000313" key="4">
    <source>
        <dbReference type="EMBL" id="TDP83856.1"/>
    </source>
</evidence>